<comment type="caution">
    <text evidence="3">The sequence shown here is derived from an EMBL/GenBank/DDBJ whole genome shotgun (WGS) entry which is preliminary data.</text>
</comment>
<reference evidence="3" key="1">
    <citation type="journal article" date="2018" name="DNA Res.">
        <title>Multiple hybrid de novo genome assembly of finger millet, an orphan allotetraploid crop.</title>
        <authorList>
            <person name="Hatakeyama M."/>
            <person name="Aluri S."/>
            <person name="Balachadran M.T."/>
            <person name="Sivarajan S.R."/>
            <person name="Patrignani A."/>
            <person name="Gruter S."/>
            <person name="Poveda L."/>
            <person name="Shimizu-Inatsugi R."/>
            <person name="Baeten J."/>
            <person name="Francoijs K.J."/>
            <person name="Nataraja K.N."/>
            <person name="Reddy Y.A.N."/>
            <person name="Phadnis S."/>
            <person name="Ravikumar R.L."/>
            <person name="Schlapbach R."/>
            <person name="Sreeman S.M."/>
            <person name="Shimizu K.K."/>
        </authorList>
    </citation>
    <scope>NUCLEOTIDE SEQUENCE</scope>
</reference>
<evidence type="ECO:0000256" key="1">
    <source>
        <dbReference type="SAM" id="MobiDB-lite"/>
    </source>
</evidence>
<proteinExistence type="predicted"/>
<dbReference type="GO" id="GO:0016036">
    <property type="term" value="P:cellular response to phosphate starvation"/>
    <property type="evidence" value="ECO:0007669"/>
    <property type="project" value="InterPro"/>
</dbReference>
<evidence type="ECO:0000313" key="3">
    <source>
        <dbReference type="EMBL" id="GJM87305.1"/>
    </source>
</evidence>
<accession>A0AAV5BNL6</accession>
<dbReference type="Proteomes" id="UP001054889">
    <property type="component" value="Unassembled WGS sequence"/>
</dbReference>
<evidence type="ECO:0000313" key="4">
    <source>
        <dbReference type="Proteomes" id="UP001054889"/>
    </source>
</evidence>
<dbReference type="Pfam" id="PF03105">
    <property type="entry name" value="SPX"/>
    <property type="match status" value="1"/>
</dbReference>
<feature type="compositionally biased region" description="Polar residues" evidence="1">
    <location>
        <begin position="205"/>
        <end position="214"/>
    </location>
</feature>
<feature type="region of interest" description="Disordered" evidence="1">
    <location>
        <begin position="152"/>
        <end position="214"/>
    </location>
</feature>
<feature type="domain" description="SPX" evidence="2">
    <location>
        <begin position="2"/>
        <end position="214"/>
    </location>
</feature>
<gene>
    <name evidence="3" type="primary">ga03245</name>
    <name evidence="3" type="ORF">PR202_ga03245</name>
</gene>
<dbReference type="EMBL" id="BQKI01000001">
    <property type="protein sequence ID" value="GJM87305.1"/>
    <property type="molecule type" value="Genomic_DNA"/>
</dbReference>
<reference evidence="3" key="2">
    <citation type="submission" date="2021-12" db="EMBL/GenBank/DDBJ databases">
        <title>Resequencing data analysis of finger millet.</title>
        <authorList>
            <person name="Hatakeyama M."/>
            <person name="Aluri S."/>
            <person name="Balachadran M.T."/>
            <person name="Sivarajan S.R."/>
            <person name="Poveda L."/>
            <person name="Shimizu-Inatsugi R."/>
            <person name="Schlapbach R."/>
            <person name="Sreeman S.M."/>
            <person name="Shimizu K.K."/>
        </authorList>
    </citation>
    <scope>NUCLEOTIDE SEQUENCE</scope>
</reference>
<dbReference type="PANTHER" id="PTHR48477:SF1">
    <property type="entry name" value="PHOSPHATE TRANSPORTER PHO1"/>
    <property type="match status" value="1"/>
</dbReference>
<evidence type="ECO:0000259" key="2">
    <source>
        <dbReference type="PROSITE" id="PS51382"/>
    </source>
</evidence>
<dbReference type="InterPro" id="IPR052486">
    <property type="entry name" value="PHO1"/>
</dbReference>
<protein>
    <recommendedName>
        <fullName evidence="2">SPX domain-containing protein</fullName>
    </recommendedName>
</protein>
<keyword evidence="4" id="KW-1185">Reference proteome</keyword>
<dbReference type="InterPro" id="IPR004331">
    <property type="entry name" value="SPX_dom"/>
</dbReference>
<dbReference type="AlphaFoldDB" id="A0AAV5BNL6"/>
<dbReference type="PROSITE" id="PS51382">
    <property type="entry name" value="SPX"/>
    <property type="match status" value="1"/>
</dbReference>
<dbReference type="PANTHER" id="PTHR48477">
    <property type="entry name" value="PHOSPHATE TRANSPORTER PHO1"/>
    <property type="match status" value="1"/>
</dbReference>
<sequence length="214" mass="23418">MVKFSREYEASIIPEWKAAFVDYKGLKKLIKRIKISRRDAAHLLSSSSPSQEQQLVGVVAGSSSYGFSVLDPVRALAARFSSGTPPARAHPEASPEREFLEKADDELEKVNRFYASQETELLARGDALIKQLGILADVKRILADHAANTKTNSAAHHQAASWAGPPPCRRPHLTRRPSADATSSRRRSPCQVGATTTTKARHMNPTASRASPDH</sequence>
<name>A0AAV5BNL6_ELECO</name>
<organism evidence="3 4">
    <name type="scientific">Eleusine coracana subsp. coracana</name>
    <dbReference type="NCBI Taxonomy" id="191504"/>
    <lineage>
        <taxon>Eukaryota</taxon>
        <taxon>Viridiplantae</taxon>
        <taxon>Streptophyta</taxon>
        <taxon>Embryophyta</taxon>
        <taxon>Tracheophyta</taxon>
        <taxon>Spermatophyta</taxon>
        <taxon>Magnoliopsida</taxon>
        <taxon>Liliopsida</taxon>
        <taxon>Poales</taxon>
        <taxon>Poaceae</taxon>
        <taxon>PACMAD clade</taxon>
        <taxon>Chloridoideae</taxon>
        <taxon>Cynodonteae</taxon>
        <taxon>Eleusininae</taxon>
        <taxon>Eleusine</taxon>
    </lineage>
</organism>